<organism evidence="6 7">
    <name type="scientific">Parasphingorhabdus halotolerans</name>
    <dbReference type="NCBI Taxonomy" id="2725558"/>
    <lineage>
        <taxon>Bacteria</taxon>
        <taxon>Pseudomonadati</taxon>
        <taxon>Pseudomonadota</taxon>
        <taxon>Alphaproteobacteria</taxon>
        <taxon>Sphingomonadales</taxon>
        <taxon>Sphingomonadaceae</taxon>
        <taxon>Parasphingorhabdus</taxon>
    </lineage>
</organism>
<feature type="domain" description="HTH tetR-type" evidence="5">
    <location>
        <begin position="1"/>
        <end position="48"/>
    </location>
</feature>
<dbReference type="KEGG" id="phao:HF685_12025"/>
<dbReference type="Pfam" id="PF00440">
    <property type="entry name" value="TetR_N"/>
    <property type="match status" value="1"/>
</dbReference>
<dbReference type="Proteomes" id="UP000501600">
    <property type="component" value="Chromosome"/>
</dbReference>
<dbReference type="EMBL" id="CP051217">
    <property type="protein sequence ID" value="QJB69922.1"/>
    <property type="molecule type" value="Genomic_DNA"/>
</dbReference>
<evidence type="ECO:0000259" key="5">
    <source>
        <dbReference type="PROSITE" id="PS50977"/>
    </source>
</evidence>
<dbReference type="AlphaFoldDB" id="A0A6H2DMM2"/>
<keyword evidence="1" id="KW-0805">Transcription regulation</keyword>
<evidence type="ECO:0000313" key="6">
    <source>
        <dbReference type="EMBL" id="QJB69922.1"/>
    </source>
</evidence>
<evidence type="ECO:0000256" key="4">
    <source>
        <dbReference type="PROSITE-ProRule" id="PRU00335"/>
    </source>
</evidence>
<protein>
    <submittedName>
        <fullName evidence="6">TetR/AcrR family transcriptional regulator</fullName>
    </submittedName>
</protein>
<dbReference type="Gene3D" id="1.10.357.10">
    <property type="entry name" value="Tetracycline Repressor, domain 2"/>
    <property type="match status" value="1"/>
</dbReference>
<accession>A0A6H2DMM2</accession>
<dbReference type="SUPFAM" id="SSF46689">
    <property type="entry name" value="Homeodomain-like"/>
    <property type="match status" value="1"/>
</dbReference>
<evidence type="ECO:0000256" key="1">
    <source>
        <dbReference type="ARBA" id="ARBA00023015"/>
    </source>
</evidence>
<dbReference type="InterPro" id="IPR001647">
    <property type="entry name" value="HTH_TetR"/>
</dbReference>
<feature type="DNA-binding region" description="H-T-H motif" evidence="4">
    <location>
        <begin position="11"/>
        <end position="30"/>
    </location>
</feature>
<evidence type="ECO:0000313" key="7">
    <source>
        <dbReference type="Proteomes" id="UP000501600"/>
    </source>
</evidence>
<dbReference type="RefSeq" id="WP_168820190.1">
    <property type="nucleotide sequence ID" value="NZ_CP051217.1"/>
</dbReference>
<keyword evidence="2 4" id="KW-0238">DNA-binding</keyword>
<evidence type="ECO:0000256" key="3">
    <source>
        <dbReference type="ARBA" id="ARBA00023163"/>
    </source>
</evidence>
<dbReference type="PANTHER" id="PTHR47506:SF3">
    <property type="entry name" value="HTH-TYPE TRANSCRIPTIONAL REGULATOR LMRA"/>
    <property type="match status" value="1"/>
</dbReference>
<dbReference type="InterPro" id="IPR049484">
    <property type="entry name" value="Rv0078-like_C"/>
</dbReference>
<dbReference type="InterPro" id="IPR009057">
    <property type="entry name" value="Homeodomain-like_sf"/>
</dbReference>
<proteinExistence type="predicted"/>
<dbReference type="PROSITE" id="PS50977">
    <property type="entry name" value="HTH_TETR_2"/>
    <property type="match status" value="1"/>
</dbReference>
<dbReference type="PANTHER" id="PTHR47506">
    <property type="entry name" value="TRANSCRIPTIONAL REGULATORY PROTEIN"/>
    <property type="match status" value="1"/>
</dbReference>
<dbReference type="Pfam" id="PF21351">
    <property type="entry name" value="TetR_C_41"/>
    <property type="match status" value="1"/>
</dbReference>
<name>A0A6H2DMM2_9SPHN</name>
<reference evidence="6 7" key="1">
    <citation type="submission" date="2020-04" db="EMBL/GenBank/DDBJ databases">
        <title>Genome sequence for Sphingorhabdus sp. strain M1.</title>
        <authorList>
            <person name="Park S.-J."/>
        </authorList>
    </citation>
    <scope>NUCLEOTIDE SEQUENCE [LARGE SCALE GENOMIC DNA]</scope>
    <source>
        <strain evidence="6 7">JK6</strain>
    </source>
</reference>
<keyword evidence="7" id="KW-1185">Reference proteome</keyword>
<keyword evidence="3" id="KW-0804">Transcription</keyword>
<evidence type="ECO:0000256" key="2">
    <source>
        <dbReference type="ARBA" id="ARBA00023125"/>
    </source>
</evidence>
<dbReference type="GO" id="GO:0003677">
    <property type="term" value="F:DNA binding"/>
    <property type="evidence" value="ECO:0007669"/>
    <property type="project" value="UniProtKB-UniRule"/>
</dbReference>
<gene>
    <name evidence="6" type="ORF">HF685_12025</name>
</gene>
<sequence length="174" mass="18813">MFAANGYADTALSDIVAETAITTGAIYHHFGGKKELFQAVAENVEKDILSAVATAATSKKYPWDQLLAGVSAMLEHCTAPDVQRIVFIDAPTVIGPAAWREIEMKYAFGAMQQSLQTLISLGQVRPFAADPLASILLGALIEAAHSVARSEDQARSLKEAREMMRLLFESIKTT</sequence>